<evidence type="ECO:0000256" key="1">
    <source>
        <dbReference type="ARBA" id="ARBA00004906"/>
    </source>
</evidence>
<dbReference type="InterPro" id="IPR047545">
    <property type="entry name" value="BRcat_RBR_RNF216"/>
</dbReference>
<dbReference type="eggNOG" id="KOG1812">
    <property type="taxonomic scope" value="Eukaryota"/>
</dbReference>
<dbReference type="HOGENOM" id="CLU_458638_0_0_1"/>
<accession>M3AM82</accession>
<feature type="region of interest" description="Disordered" evidence="6">
    <location>
        <begin position="108"/>
        <end position="133"/>
    </location>
</feature>
<feature type="region of interest" description="Disordered" evidence="6">
    <location>
        <begin position="1"/>
        <end position="28"/>
    </location>
</feature>
<keyword evidence="3" id="KW-0863">Zinc-finger</keyword>
<feature type="compositionally biased region" description="Basic residues" evidence="6">
    <location>
        <begin position="203"/>
        <end position="212"/>
    </location>
</feature>
<sequence length="595" mass="65795">MASSSASRARPPPTVIDLISSDGEDDADVAAMRPPRMAAPPTLRAHAPHLLEAPIIVNHNHDHDHRNNNHHQHGQFAAPKQERSSTPPAPTREGGQFVLVDGEEIFIPHSPESSLGTLPPTPPANSASQHQTAMDEEVALAMSDFTADSCLQRILGIFPDVSHEYVLNLYEETEGVHYGAQHASSKFERIVEKVISSDYPKQGKGKQVRKRKREDDDAESDAKRWTPDRVAVPSQHKAIQDIIKADFPEFRRADIIQALKQHAHLFQTYVAVANIKDKNDSTIPFRGRPSISRADAETIAANSGFETLVDELRAARQRVVVVRDERALAQMREQVEEANLQQAVAAGETAECQACFENLPMNRQIHCNGEVAHWTCFECATTYIKTQVGDSRCKVLCTAGCGSGFAHAQLHLLEDKQLLAKLEQLQQEKDIRDAGLEDLEECPFCDYKAILPPVEEDFEFRCANPECEKVSCRRYYGCNKMSCPSCGNLQCYVCSADIKEYSHFDQAPHGLPQGGQTLNGAKKCPLYDNVEERHEREVKEAEAAARAQVLDDNPDVTEEDLQIKVSEKVKKADADRIKRAGGAIPGGYGAGAAGW</sequence>
<reference evidence="7 8" key="1">
    <citation type="journal article" date="2012" name="PLoS Pathog.">
        <title>Diverse lifestyles and strategies of plant pathogenesis encoded in the genomes of eighteen Dothideomycetes fungi.</title>
        <authorList>
            <person name="Ohm R.A."/>
            <person name="Feau N."/>
            <person name="Henrissat B."/>
            <person name="Schoch C.L."/>
            <person name="Horwitz B.A."/>
            <person name="Barry K.W."/>
            <person name="Condon B.J."/>
            <person name="Copeland A.C."/>
            <person name="Dhillon B."/>
            <person name="Glaser F."/>
            <person name="Hesse C.N."/>
            <person name="Kosti I."/>
            <person name="LaButti K."/>
            <person name="Lindquist E.A."/>
            <person name="Lucas S."/>
            <person name="Salamov A.A."/>
            <person name="Bradshaw R.E."/>
            <person name="Ciuffetti L."/>
            <person name="Hamelin R.C."/>
            <person name="Kema G.H.J."/>
            <person name="Lawrence C."/>
            <person name="Scott J.A."/>
            <person name="Spatafora J.W."/>
            <person name="Turgeon B.G."/>
            <person name="de Wit P.J.G.M."/>
            <person name="Zhong S."/>
            <person name="Goodwin S.B."/>
            <person name="Grigoriev I.V."/>
        </authorList>
    </citation>
    <scope>NUCLEOTIDE SEQUENCE [LARGE SCALE GENOMIC DNA]</scope>
    <source>
        <strain evidence="7 8">CIRAD86</strain>
    </source>
</reference>
<gene>
    <name evidence="7" type="ORF">MYCFIDRAFT_87855</name>
</gene>
<dbReference type="AlphaFoldDB" id="M3AM82"/>
<dbReference type="EMBL" id="KB446563">
    <property type="protein sequence ID" value="EME78572.1"/>
    <property type="molecule type" value="Genomic_DNA"/>
</dbReference>
<evidence type="ECO:0000256" key="4">
    <source>
        <dbReference type="ARBA" id="ARBA00022786"/>
    </source>
</evidence>
<dbReference type="VEuPathDB" id="FungiDB:MYCFIDRAFT_87855"/>
<dbReference type="KEGG" id="pfj:MYCFIDRAFT_87855"/>
<feature type="region of interest" description="Disordered" evidence="6">
    <location>
        <begin position="198"/>
        <end position="230"/>
    </location>
</feature>
<keyword evidence="8" id="KW-1185">Reference proteome</keyword>
<dbReference type="RefSeq" id="XP_007930923.1">
    <property type="nucleotide sequence ID" value="XM_007932732.1"/>
</dbReference>
<keyword evidence="5" id="KW-0862">Zinc</keyword>
<evidence type="ECO:0000256" key="2">
    <source>
        <dbReference type="ARBA" id="ARBA00022723"/>
    </source>
</evidence>
<comment type="pathway">
    <text evidence="1">Protein modification; protein ubiquitination.</text>
</comment>
<evidence type="ECO:0000256" key="6">
    <source>
        <dbReference type="SAM" id="MobiDB-lite"/>
    </source>
</evidence>
<dbReference type="PANTHER" id="PTHR22770">
    <property type="entry name" value="UBIQUITIN CONJUGATING ENZYME 7 INTERACTING PROTEIN-RELATED"/>
    <property type="match status" value="1"/>
</dbReference>
<dbReference type="PANTHER" id="PTHR22770:SF47">
    <property type="entry name" value="E3 UBIQUITIN-PROTEIN LIGASE RNF216"/>
    <property type="match status" value="1"/>
</dbReference>
<protein>
    <recommendedName>
        <fullName evidence="9">RING-type domain-containing protein</fullName>
    </recommendedName>
</protein>
<dbReference type="Proteomes" id="UP000016932">
    <property type="component" value="Unassembled WGS sequence"/>
</dbReference>
<dbReference type="InterPro" id="IPR051628">
    <property type="entry name" value="LUBAC_E3_Ligases"/>
</dbReference>
<evidence type="ECO:0000256" key="5">
    <source>
        <dbReference type="ARBA" id="ARBA00022833"/>
    </source>
</evidence>
<proteinExistence type="predicted"/>
<keyword evidence="4" id="KW-0833">Ubl conjugation pathway</keyword>
<dbReference type="Gene3D" id="1.20.120.1750">
    <property type="match status" value="1"/>
</dbReference>
<dbReference type="STRING" id="383855.M3AM82"/>
<name>M3AM82_PSEFD</name>
<evidence type="ECO:0008006" key="9">
    <source>
        <dbReference type="Google" id="ProtNLM"/>
    </source>
</evidence>
<evidence type="ECO:0000313" key="8">
    <source>
        <dbReference type="Proteomes" id="UP000016932"/>
    </source>
</evidence>
<evidence type="ECO:0000313" key="7">
    <source>
        <dbReference type="EMBL" id="EME78572.1"/>
    </source>
</evidence>
<dbReference type="CDD" id="cd20339">
    <property type="entry name" value="BRcat_RBR_RNF216"/>
    <property type="match status" value="1"/>
</dbReference>
<feature type="region of interest" description="Disordered" evidence="6">
    <location>
        <begin position="60"/>
        <end position="95"/>
    </location>
</feature>
<keyword evidence="2" id="KW-0479">Metal-binding</keyword>
<evidence type="ECO:0000256" key="3">
    <source>
        <dbReference type="ARBA" id="ARBA00022771"/>
    </source>
</evidence>
<dbReference type="GO" id="GO:0008270">
    <property type="term" value="F:zinc ion binding"/>
    <property type="evidence" value="ECO:0007669"/>
    <property type="project" value="UniProtKB-KW"/>
</dbReference>
<dbReference type="GeneID" id="19342629"/>
<dbReference type="OrthoDB" id="10009520at2759"/>
<organism evidence="7 8">
    <name type="scientific">Pseudocercospora fijiensis (strain CIRAD86)</name>
    <name type="common">Black leaf streak disease fungus</name>
    <name type="synonym">Mycosphaerella fijiensis</name>
    <dbReference type="NCBI Taxonomy" id="383855"/>
    <lineage>
        <taxon>Eukaryota</taxon>
        <taxon>Fungi</taxon>
        <taxon>Dikarya</taxon>
        <taxon>Ascomycota</taxon>
        <taxon>Pezizomycotina</taxon>
        <taxon>Dothideomycetes</taxon>
        <taxon>Dothideomycetidae</taxon>
        <taxon>Mycosphaerellales</taxon>
        <taxon>Mycosphaerellaceae</taxon>
        <taxon>Pseudocercospora</taxon>
    </lineage>
</organism>